<reference evidence="7 8" key="1">
    <citation type="submission" date="2019-06" db="EMBL/GenBank/DDBJ databases">
        <title>Genome sequence of Ureibacillus terrenus.</title>
        <authorList>
            <person name="Maclea K.S."/>
            <person name="Simoes M."/>
        </authorList>
    </citation>
    <scope>NUCLEOTIDE SEQUENCE [LARGE SCALE GENOMIC DNA]</scope>
    <source>
        <strain evidence="7 8">ATCC BAA-384</strain>
    </source>
</reference>
<evidence type="ECO:0000256" key="1">
    <source>
        <dbReference type="ARBA" id="ARBA00004651"/>
    </source>
</evidence>
<evidence type="ECO:0000256" key="5">
    <source>
        <dbReference type="ARBA" id="ARBA00023136"/>
    </source>
</evidence>
<keyword evidence="3 6" id="KW-0812">Transmembrane</keyword>
<dbReference type="Pfam" id="PF13440">
    <property type="entry name" value="Polysacc_synt_3"/>
    <property type="match status" value="1"/>
</dbReference>
<evidence type="ECO:0000256" key="2">
    <source>
        <dbReference type="ARBA" id="ARBA00022475"/>
    </source>
</evidence>
<feature type="transmembrane region" description="Helical" evidence="6">
    <location>
        <begin position="375"/>
        <end position="393"/>
    </location>
</feature>
<feature type="transmembrane region" description="Helical" evidence="6">
    <location>
        <begin position="12"/>
        <end position="30"/>
    </location>
</feature>
<dbReference type="RefSeq" id="WP_141603385.1">
    <property type="nucleotide sequence ID" value="NZ_VIGD01000050.1"/>
</dbReference>
<dbReference type="PANTHER" id="PTHR30250">
    <property type="entry name" value="PST FAMILY PREDICTED COLANIC ACID TRANSPORTER"/>
    <property type="match status" value="1"/>
</dbReference>
<evidence type="ECO:0000256" key="3">
    <source>
        <dbReference type="ARBA" id="ARBA00022692"/>
    </source>
</evidence>
<dbReference type="OrthoDB" id="109075at2"/>
<comment type="caution">
    <text evidence="7">The sequence shown here is derived from an EMBL/GenBank/DDBJ whole genome shotgun (WGS) entry which is preliminary data.</text>
</comment>
<evidence type="ECO:0000256" key="6">
    <source>
        <dbReference type="SAM" id="Phobius"/>
    </source>
</evidence>
<feature type="transmembrane region" description="Helical" evidence="6">
    <location>
        <begin position="234"/>
        <end position="253"/>
    </location>
</feature>
<evidence type="ECO:0000313" key="7">
    <source>
        <dbReference type="EMBL" id="TQE87715.1"/>
    </source>
</evidence>
<protein>
    <submittedName>
        <fullName evidence="7">Oligosaccharide flippase family protein</fullName>
    </submittedName>
</protein>
<comment type="subcellular location">
    <subcellularLocation>
        <location evidence="1">Cell membrane</location>
        <topology evidence="1">Multi-pass membrane protein</topology>
    </subcellularLocation>
</comment>
<evidence type="ECO:0000256" key="4">
    <source>
        <dbReference type="ARBA" id="ARBA00022989"/>
    </source>
</evidence>
<proteinExistence type="predicted"/>
<dbReference type="Proteomes" id="UP000315753">
    <property type="component" value="Unassembled WGS sequence"/>
</dbReference>
<keyword evidence="4 6" id="KW-1133">Transmembrane helix</keyword>
<feature type="transmembrane region" description="Helical" evidence="6">
    <location>
        <begin position="303"/>
        <end position="331"/>
    </location>
</feature>
<accession>A0A540UTA1</accession>
<dbReference type="PANTHER" id="PTHR30250:SF28">
    <property type="entry name" value="POLYSACCHARIDE BIOSYNTHESIS PROTEIN"/>
    <property type="match status" value="1"/>
</dbReference>
<feature type="transmembrane region" description="Helical" evidence="6">
    <location>
        <begin position="124"/>
        <end position="144"/>
    </location>
</feature>
<feature type="transmembrane region" description="Helical" evidence="6">
    <location>
        <begin position="399"/>
        <end position="421"/>
    </location>
</feature>
<dbReference type="AlphaFoldDB" id="A0A540UTA1"/>
<keyword evidence="8" id="KW-1185">Reference proteome</keyword>
<evidence type="ECO:0000313" key="8">
    <source>
        <dbReference type="Proteomes" id="UP000315753"/>
    </source>
</evidence>
<feature type="transmembrane region" description="Helical" evidence="6">
    <location>
        <begin position="50"/>
        <end position="70"/>
    </location>
</feature>
<dbReference type="EMBL" id="VIGD01000050">
    <property type="protein sequence ID" value="TQE87715.1"/>
    <property type="molecule type" value="Genomic_DNA"/>
</dbReference>
<dbReference type="InterPro" id="IPR050833">
    <property type="entry name" value="Poly_Biosynth_Transport"/>
</dbReference>
<organism evidence="7 8">
    <name type="scientific">Ureibacillus terrenus</name>
    <dbReference type="NCBI Taxonomy" id="118246"/>
    <lineage>
        <taxon>Bacteria</taxon>
        <taxon>Bacillati</taxon>
        <taxon>Bacillota</taxon>
        <taxon>Bacilli</taxon>
        <taxon>Bacillales</taxon>
        <taxon>Caryophanaceae</taxon>
        <taxon>Ureibacillus</taxon>
    </lineage>
</organism>
<keyword evidence="5 6" id="KW-0472">Membrane</keyword>
<sequence length="429" mass="48175">MKINLRGFLSNDFAKGVTLIAGGTASAQLLNTLLSPIITRLYTPEEYGVFTVYSSILGMLMIIGSLRYEWGIPIADNDAKAINLLVLSILILLAFVGVITTVLTFWPDFFLGFLLEDSILNYKYFIPLGIFFGGLYGIFLQWTIRIKNYKSISKTKINQSIVQNFSKISMGLFNFGPIGLIIGGVIGQSAGISTLAAPLIKDRKNILKSINKMEVMYCLKKYIKFPVFSAPSQLLNAAGLQLPVLFLASIYGTGVSGHYALANTIVNLPMMLIGSAIADVFYGEAATSGRSNPKRLKDLCKKIFRKLFIIGLIPLLILILLGPLLFSIFFGQNWYEAGVYSRILAFLVFTRFIFTPFGRIFSVFQRQKSEFILDFFRVILVLLVFWIANYYSFNSYYTISLYVLAMSVIYFLTFLIVNKVLNDEIKLRS</sequence>
<keyword evidence="2" id="KW-1003">Cell membrane</keyword>
<gene>
    <name evidence="7" type="ORF">FKZ59_14270</name>
</gene>
<feature type="transmembrane region" description="Helical" evidence="6">
    <location>
        <begin position="337"/>
        <end position="354"/>
    </location>
</feature>
<name>A0A540UTA1_9BACL</name>
<feature type="transmembrane region" description="Helical" evidence="6">
    <location>
        <begin position="82"/>
        <end position="104"/>
    </location>
</feature>
<dbReference type="GO" id="GO:0005886">
    <property type="term" value="C:plasma membrane"/>
    <property type="evidence" value="ECO:0007669"/>
    <property type="project" value="UniProtKB-SubCell"/>
</dbReference>